<gene>
    <name evidence="1" type="ORF">Q9K01_15105</name>
</gene>
<evidence type="ECO:0000313" key="1">
    <source>
        <dbReference type="EMBL" id="MDP4540955.1"/>
    </source>
</evidence>
<proteinExistence type="predicted"/>
<keyword evidence="2" id="KW-1185">Reference proteome</keyword>
<dbReference type="EMBL" id="JAVAIL010000007">
    <property type="protein sequence ID" value="MDP4540955.1"/>
    <property type="molecule type" value="Genomic_DNA"/>
</dbReference>
<comment type="caution">
    <text evidence="1">The sequence shown here is derived from an EMBL/GenBank/DDBJ whole genome shotgun (WGS) entry which is preliminary data.</text>
</comment>
<sequence>MSFLQVAYERNYGCDKAITPRIVVGIEGASEITADDAVTSLDSPSI</sequence>
<dbReference type="RefSeq" id="WP_305930955.1">
    <property type="nucleotide sequence ID" value="NZ_JAVAIL010000007.1"/>
</dbReference>
<evidence type="ECO:0000313" key="2">
    <source>
        <dbReference type="Proteomes" id="UP001235664"/>
    </source>
</evidence>
<accession>A0ABT9HDI1</accession>
<organism evidence="1 2">
    <name type="scientific">Qipengyuania benthica</name>
    <dbReference type="NCBI Taxonomy" id="3067651"/>
    <lineage>
        <taxon>Bacteria</taxon>
        <taxon>Pseudomonadati</taxon>
        <taxon>Pseudomonadota</taxon>
        <taxon>Alphaproteobacteria</taxon>
        <taxon>Sphingomonadales</taxon>
        <taxon>Erythrobacteraceae</taxon>
        <taxon>Qipengyuania</taxon>
    </lineage>
</organism>
<reference evidence="1 2" key="1">
    <citation type="submission" date="2023-08" db="EMBL/GenBank/DDBJ databases">
        <title>genomic of DY56.</title>
        <authorList>
            <person name="Wang Y."/>
        </authorList>
    </citation>
    <scope>NUCLEOTIDE SEQUENCE [LARGE SCALE GENOMIC DNA]</scope>
    <source>
        <strain evidence="1 2">DY56-A-20</strain>
    </source>
</reference>
<protein>
    <submittedName>
        <fullName evidence="1">Uncharacterized protein</fullName>
    </submittedName>
</protein>
<dbReference type="Proteomes" id="UP001235664">
    <property type="component" value="Unassembled WGS sequence"/>
</dbReference>
<name>A0ABT9HDI1_9SPHN</name>